<keyword evidence="6 9" id="KW-0472">Membrane</keyword>
<feature type="compositionally biased region" description="Low complexity" evidence="8">
    <location>
        <begin position="54"/>
        <end position="65"/>
    </location>
</feature>
<dbReference type="InterPro" id="IPR001193">
    <property type="entry name" value="MBTPS2"/>
</dbReference>
<evidence type="ECO:0000313" key="12">
    <source>
        <dbReference type="Proteomes" id="UP001158067"/>
    </source>
</evidence>
<dbReference type="EMBL" id="FXUG01000012">
    <property type="protein sequence ID" value="SMP69625.1"/>
    <property type="molecule type" value="Genomic_DNA"/>
</dbReference>
<dbReference type="Gene3D" id="2.40.50.100">
    <property type="match status" value="1"/>
</dbReference>
<keyword evidence="12" id="KW-1185">Reference proteome</keyword>
<keyword evidence="4 9" id="KW-0812">Transmembrane</keyword>
<comment type="cofactor">
    <cofactor evidence="1">
        <name>Zn(2+)</name>
        <dbReference type="ChEBI" id="CHEBI:29105"/>
    </cofactor>
</comment>
<evidence type="ECO:0000256" key="3">
    <source>
        <dbReference type="ARBA" id="ARBA00007931"/>
    </source>
</evidence>
<organism evidence="11 12">
    <name type="scientific">Neorhodopirellula lusitana</name>
    <dbReference type="NCBI Taxonomy" id="445327"/>
    <lineage>
        <taxon>Bacteria</taxon>
        <taxon>Pseudomonadati</taxon>
        <taxon>Planctomycetota</taxon>
        <taxon>Planctomycetia</taxon>
        <taxon>Pirellulales</taxon>
        <taxon>Pirellulaceae</taxon>
        <taxon>Neorhodopirellula</taxon>
    </lineage>
</organism>
<evidence type="ECO:0000256" key="6">
    <source>
        <dbReference type="ARBA" id="ARBA00023136"/>
    </source>
</evidence>
<dbReference type="PANTHER" id="PTHR13325">
    <property type="entry name" value="PROTEASE M50 MEMBRANE-BOUND TRANSCRIPTION FACTOR SITE 2 PROTEASE"/>
    <property type="match status" value="1"/>
</dbReference>
<evidence type="ECO:0000313" key="11">
    <source>
        <dbReference type="EMBL" id="SMP69625.1"/>
    </source>
</evidence>
<evidence type="ECO:0000256" key="2">
    <source>
        <dbReference type="ARBA" id="ARBA00004127"/>
    </source>
</evidence>
<feature type="transmembrane region" description="Helical" evidence="9">
    <location>
        <begin position="560"/>
        <end position="580"/>
    </location>
</feature>
<feature type="domain" description="Peptidase M50" evidence="10">
    <location>
        <begin position="373"/>
        <end position="539"/>
    </location>
</feature>
<dbReference type="Gene3D" id="1.10.287.470">
    <property type="entry name" value="Helix hairpin bin"/>
    <property type="match status" value="1"/>
</dbReference>
<keyword evidence="7" id="KW-0175">Coiled coil</keyword>
<dbReference type="Proteomes" id="UP001158067">
    <property type="component" value="Unassembled WGS sequence"/>
</dbReference>
<sequence>MVNFQNTPPESADENSGGWSFLNRNSPPPAMIPEPAARSSAEQMGNESLDGIESAPRAMPSAAPSAPLVSLDPDISCTTCEVAGATVVRYLHAGTGQHFQFGAAEHYVAQLLDGQRGVAEIVADAEEAGLEWTPKDVADFIGMLVAQKLAITVAAPSLDQAATQETVVETPVAETPVVEEPVVEETVAEESAEPVRELDSDSDCRLDANPSSETVGDKESLNAVQASVDAETIDDAETVEAAEQVIDADSLESAKSPRRGFGETTSQYVTQLVGWVSIGLAGLTGMASKLLPTIMKWCSYAISIRIPLLVANPWAARILPVVRPLLSGGGMIAACLFIGTSLMFASYHHAALADELMRIFNSRLGIMMFGVWVILKVIHEFGHACTAKLHDVRVGKAGVTFFMFAPIAYVDVTDAWKLPSRNARVSIAMGGVYFELICASIAVWVWWWMSGGLTAHIAAQVFFLAGPATLLVNANPLLRLDGYYVVSDLVDVPNLREQGRRLLGGLIEQRLFGMVAPKTHLTGWRRTFAIVHAFASVVFQFVWMTGLVVVVSMWAGPFGLLIAGCALFLWTVVPSVRWAHKLWTYQEESEHFSVGSHRRRVMWSVLTVAAVAQFFITLPSPLIVEVPAVTRFANDQVLRAPASGFISQVYFDSGQTVRMGEVILEIENAELQVKRDEIALELESEAIQWQRHERAQALGLAEGSTRRTESLKRKLSELDEQVAAMKVKATANGEILTHHLENMAGRYVSHGSELVQIGNRNRKELLLTIGDSEMDAYNEAVERGHVLRVCFRGGQWVDVVPKPMRPRASLNVPHPALAATAGGPVPVSPSRSDSDNGPKVEFLTPRFEAVVQLAPGQSDLVHCGEVGHLALQDKRSLAHRFWMWLSE</sequence>
<protein>
    <recommendedName>
        <fullName evidence="10">Peptidase M50 domain-containing protein</fullName>
    </recommendedName>
</protein>
<comment type="similarity">
    <text evidence="3">Belongs to the peptidase M50B family.</text>
</comment>
<accession>A0ABY1QHV6</accession>
<comment type="subcellular location">
    <subcellularLocation>
        <location evidence="2">Endomembrane system</location>
        <topology evidence="2">Multi-pass membrane protein</topology>
    </subcellularLocation>
</comment>
<feature type="region of interest" description="Disordered" evidence="8">
    <location>
        <begin position="1"/>
        <end position="65"/>
    </location>
</feature>
<name>A0ABY1QHV6_9BACT</name>
<feature type="transmembrane region" description="Helical" evidence="9">
    <location>
        <begin position="328"/>
        <end position="347"/>
    </location>
</feature>
<evidence type="ECO:0000259" key="10">
    <source>
        <dbReference type="Pfam" id="PF02163"/>
    </source>
</evidence>
<feature type="region of interest" description="Disordered" evidence="8">
    <location>
        <begin position="188"/>
        <end position="219"/>
    </location>
</feature>
<feature type="transmembrane region" description="Helical" evidence="9">
    <location>
        <begin position="428"/>
        <end position="447"/>
    </location>
</feature>
<feature type="transmembrane region" description="Helical" evidence="9">
    <location>
        <begin position="398"/>
        <end position="416"/>
    </location>
</feature>
<feature type="compositionally biased region" description="Basic and acidic residues" evidence="8">
    <location>
        <begin position="193"/>
        <end position="206"/>
    </location>
</feature>
<evidence type="ECO:0000256" key="4">
    <source>
        <dbReference type="ARBA" id="ARBA00022692"/>
    </source>
</evidence>
<evidence type="ECO:0000256" key="9">
    <source>
        <dbReference type="SAM" id="Phobius"/>
    </source>
</evidence>
<feature type="coiled-coil region" evidence="7">
    <location>
        <begin position="701"/>
        <end position="728"/>
    </location>
</feature>
<evidence type="ECO:0000256" key="5">
    <source>
        <dbReference type="ARBA" id="ARBA00022989"/>
    </source>
</evidence>
<feature type="transmembrane region" description="Helical" evidence="9">
    <location>
        <begin position="528"/>
        <end position="554"/>
    </location>
</feature>
<evidence type="ECO:0000256" key="7">
    <source>
        <dbReference type="SAM" id="Coils"/>
    </source>
</evidence>
<feature type="region of interest" description="Disordered" evidence="8">
    <location>
        <begin position="815"/>
        <end position="839"/>
    </location>
</feature>
<gene>
    <name evidence="11" type="ORF">SAMN06265222_11273</name>
</gene>
<dbReference type="InterPro" id="IPR008915">
    <property type="entry name" value="Peptidase_M50"/>
</dbReference>
<dbReference type="RefSeq" id="WP_283434209.1">
    <property type="nucleotide sequence ID" value="NZ_FXUG01000012.1"/>
</dbReference>
<reference evidence="11 12" key="1">
    <citation type="submission" date="2017-05" db="EMBL/GenBank/DDBJ databases">
        <authorList>
            <person name="Varghese N."/>
            <person name="Submissions S."/>
        </authorList>
    </citation>
    <scope>NUCLEOTIDE SEQUENCE [LARGE SCALE GENOMIC DNA]</scope>
    <source>
        <strain evidence="11 12">DSM 25457</strain>
    </source>
</reference>
<proteinExistence type="inferred from homology"/>
<keyword evidence="5 9" id="KW-1133">Transmembrane helix</keyword>
<evidence type="ECO:0000256" key="8">
    <source>
        <dbReference type="SAM" id="MobiDB-lite"/>
    </source>
</evidence>
<dbReference type="PANTHER" id="PTHR13325:SF3">
    <property type="entry name" value="MEMBRANE-BOUND TRANSCRIPTION FACTOR SITE-2 PROTEASE"/>
    <property type="match status" value="1"/>
</dbReference>
<dbReference type="SUPFAM" id="SSF111369">
    <property type="entry name" value="HlyD-like secretion proteins"/>
    <property type="match status" value="1"/>
</dbReference>
<comment type="caution">
    <text evidence="11">The sequence shown here is derived from an EMBL/GenBank/DDBJ whole genome shotgun (WGS) entry which is preliminary data.</text>
</comment>
<feature type="transmembrane region" description="Helical" evidence="9">
    <location>
        <begin position="453"/>
        <end position="472"/>
    </location>
</feature>
<feature type="transmembrane region" description="Helical" evidence="9">
    <location>
        <begin position="359"/>
        <end position="378"/>
    </location>
</feature>
<dbReference type="Pfam" id="PF02163">
    <property type="entry name" value="Peptidase_M50"/>
    <property type="match status" value="1"/>
</dbReference>
<feature type="transmembrane region" description="Helical" evidence="9">
    <location>
        <begin position="601"/>
        <end position="624"/>
    </location>
</feature>
<evidence type="ECO:0000256" key="1">
    <source>
        <dbReference type="ARBA" id="ARBA00001947"/>
    </source>
</evidence>